<feature type="region of interest" description="Disordered" evidence="2">
    <location>
        <begin position="204"/>
        <end position="223"/>
    </location>
</feature>
<evidence type="ECO:0000256" key="1">
    <source>
        <dbReference type="SAM" id="Coils"/>
    </source>
</evidence>
<dbReference type="GO" id="GO:0097539">
    <property type="term" value="C:ciliary transition fiber"/>
    <property type="evidence" value="ECO:0007669"/>
    <property type="project" value="TreeGrafter"/>
</dbReference>
<feature type="compositionally biased region" description="Polar residues" evidence="2">
    <location>
        <begin position="204"/>
        <end position="217"/>
    </location>
</feature>
<keyword evidence="1" id="KW-0175">Coiled coil</keyword>
<evidence type="ECO:0000313" key="4">
    <source>
        <dbReference type="Proteomes" id="UP000245119"/>
    </source>
</evidence>
<protein>
    <recommendedName>
        <fullName evidence="5">Centrosomal protein of 89 kDa</fullName>
    </recommendedName>
</protein>
<comment type="caution">
    <text evidence="3">The sequence shown here is derived from an EMBL/GenBank/DDBJ whole genome shotgun (WGS) entry which is preliminary data.</text>
</comment>
<evidence type="ECO:0000256" key="2">
    <source>
        <dbReference type="SAM" id="MobiDB-lite"/>
    </source>
</evidence>
<proteinExistence type="predicted"/>
<feature type="coiled-coil region" evidence="1">
    <location>
        <begin position="286"/>
        <end position="354"/>
    </location>
</feature>
<dbReference type="EMBL" id="PZQS01000012">
    <property type="protein sequence ID" value="PVD20561.1"/>
    <property type="molecule type" value="Genomic_DNA"/>
</dbReference>
<evidence type="ECO:0000313" key="3">
    <source>
        <dbReference type="EMBL" id="PVD20561.1"/>
    </source>
</evidence>
<dbReference type="AlphaFoldDB" id="A0A2T7NHB4"/>
<feature type="coiled-coil region" evidence="1">
    <location>
        <begin position="464"/>
        <end position="627"/>
    </location>
</feature>
<feature type="coiled-coil region" evidence="1">
    <location>
        <begin position="695"/>
        <end position="747"/>
    </location>
</feature>
<dbReference type="InterPro" id="IPR033545">
    <property type="entry name" value="CEP89"/>
</dbReference>
<name>A0A2T7NHB4_POMCA</name>
<dbReference type="PANTHER" id="PTHR36170:SF1">
    <property type="entry name" value="CENTROSOMAL PROTEIN OF 89 KDA"/>
    <property type="match status" value="1"/>
</dbReference>
<dbReference type="GO" id="GO:0007268">
    <property type="term" value="P:chemical synaptic transmission"/>
    <property type="evidence" value="ECO:0007669"/>
    <property type="project" value="InterPro"/>
</dbReference>
<feature type="region of interest" description="Disordered" evidence="2">
    <location>
        <begin position="152"/>
        <end position="177"/>
    </location>
</feature>
<dbReference type="GO" id="GO:0005814">
    <property type="term" value="C:centriole"/>
    <property type="evidence" value="ECO:0007669"/>
    <property type="project" value="InterPro"/>
</dbReference>
<keyword evidence="4" id="KW-1185">Reference proteome</keyword>
<dbReference type="GO" id="GO:0060271">
    <property type="term" value="P:cilium assembly"/>
    <property type="evidence" value="ECO:0007669"/>
    <property type="project" value="InterPro"/>
</dbReference>
<organism evidence="3 4">
    <name type="scientific">Pomacea canaliculata</name>
    <name type="common">Golden apple snail</name>
    <dbReference type="NCBI Taxonomy" id="400727"/>
    <lineage>
        <taxon>Eukaryota</taxon>
        <taxon>Metazoa</taxon>
        <taxon>Spiralia</taxon>
        <taxon>Lophotrochozoa</taxon>
        <taxon>Mollusca</taxon>
        <taxon>Gastropoda</taxon>
        <taxon>Caenogastropoda</taxon>
        <taxon>Architaenioglossa</taxon>
        <taxon>Ampullarioidea</taxon>
        <taxon>Ampullariidae</taxon>
        <taxon>Pomacea</taxon>
    </lineage>
</organism>
<sequence>MLRKGRKKPNTIALEKIGPALIPRIVFAAVPRSPPPKAPSGTPLGLASAVFGASYVGRAMGEPSQEGTADPLSDPESSLYDYQQMAEPGYSTVGFRAGSNQNRISYSDRDRAPTPPFVKNAASVGVVSQSGELYHILEPEDGQINEDLYSVPLRKKGPGTKMSKTRESDDAISMDRTRRDVQKAMQAVHDMPVEETILKQVENQQQLTSYPSSSSGRGTMRRDFESGSIDQIDNEVQDEVDAAADENFLLYDQKPQDREEAYVYLKQELQSQGNSQSRDMPSDISSLGLEIEVHRLKEENEQLQEEVLNLRNVTSALKVGDREGAEMLLRDRQIEELKAENEVMKNAVHRINVELSQYQAKYRPLSEEEQSRLQGLPSTGPVPSWLINRRYLAPLFLAYDDLIQEKENFIYHCQEELQTLKKRTAEVIKENEQFHLKVSGKVDNNSLLKSSEWHQLQDQARLVLEENQILIEQLNIQKNKVKDLCSNHARQVGQLTKKMNDKEMEKEELEQELEKVKKKLQDIKHKYDQMLLDTEGHMPVHDHITMVADLKRTVSDEKEKHEKEKEVFSLKLMASEEERKHQTLKAIEVSAENRQLKAEIKSLHKALRKAQNKIMVLHKAVEQSENKELITQNELANVIRIVEQTALERDTAFQVVKEQQQDCKETVDRMVSSGVVRGKLEERLKMYKIKAFSKLQMLADKLKEQDESFNRQRQEYEREIRYLRLVIKEKEDIINSIEGAKREVEEDLETMWQAATSENQRLKDTLRNSIYKLKEHSSLKAALEDEKDLDDFVNFSDHDG</sequence>
<dbReference type="OrthoDB" id="6622877at2759"/>
<reference evidence="3 4" key="1">
    <citation type="submission" date="2018-04" db="EMBL/GenBank/DDBJ databases">
        <title>The genome of golden apple snail Pomacea canaliculata provides insight into stress tolerance and invasive adaptation.</title>
        <authorList>
            <person name="Liu C."/>
            <person name="Liu B."/>
            <person name="Ren Y."/>
            <person name="Zhang Y."/>
            <person name="Wang H."/>
            <person name="Li S."/>
            <person name="Jiang F."/>
            <person name="Yin L."/>
            <person name="Zhang G."/>
            <person name="Qian W."/>
            <person name="Fan W."/>
        </authorList>
    </citation>
    <scope>NUCLEOTIDE SEQUENCE [LARGE SCALE GENOMIC DNA]</scope>
    <source>
        <strain evidence="3">SZHN2017</strain>
        <tissue evidence="3">Muscle</tissue>
    </source>
</reference>
<dbReference type="GO" id="GO:0045202">
    <property type="term" value="C:synapse"/>
    <property type="evidence" value="ECO:0007669"/>
    <property type="project" value="GOC"/>
</dbReference>
<dbReference type="STRING" id="400727.A0A2T7NHB4"/>
<gene>
    <name evidence="3" type="ORF">C0Q70_18717</name>
</gene>
<dbReference type="GO" id="GO:0007005">
    <property type="term" value="P:mitochondrion organization"/>
    <property type="evidence" value="ECO:0007669"/>
    <property type="project" value="InterPro"/>
</dbReference>
<dbReference type="PANTHER" id="PTHR36170">
    <property type="entry name" value="CENTROSOMAL PROTEIN OF 89 KDA"/>
    <property type="match status" value="1"/>
</dbReference>
<accession>A0A2T7NHB4</accession>
<dbReference type="Proteomes" id="UP000245119">
    <property type="component" value="Linkage Group LG12"/>
</dbReference>
<evidence type="ECO:0008006" key="5">
    <source>
        <dbReference type="Google" id="ProtNLM"/>
    </source>
</evidence>
<feature type="compositionally biased region" description="Basic and acidic residues" evidence="2">
    <location>
        <begin position="164"/>
        <end position="177"/>
    </location>
</feature>